<dbReference type="AlphaFoldDB" id="A0A0S4KYI1"/>
<dbReference type="Proteomes" id="UP000066284">
    <property type="component" value="Chromosome 1"/>
</dbReference>
<dbReference type="KEGG" id="nio:NITINOP_3308"/>
<accession>A0A0S4KYI1</accession>
<proteinExistence type="predicted"/>
<dbReference type="STRING" id="1715989.NITINOP_3308"/>
<reference evidence="2" key="1">
    <citation type="submission" date="2015-09" db="EMBL/GenBank/DDBJ databases">
        <authorList>
            <person name="Daims H."/>
        </authorList>
    </citation>
    <scope>NUCLEOTIDE SEQUENCE [LARGE SCALE GENOMIC DNA]</scope>
</reference>
<keyword evidence="2" id="KW-1185">Reference proteome</keyword>
<gene>
    <name evidence="1" type="ORF">NITINOP_3308</name>
</gene>
<evidence type="ECO:0000313" key="2">
    <source>
        <dbReference type="Proteomes" id="UP000066284"/>
    </source>
</evidence>
<organism evidence="1 2">
    <name type="scientific">Candidatus Nitrospira inopinata</name>
    <dbReference type="NCBI Taxonomy" id="1715989"/>
    <lineage>
        <taxon>Bacteria</taxon>
        <taxon>Pseudomonadati</taxon>
        <taxon>Nitrospirota</taxon>
        <taxon>Nitrospiria</taxon>
        <taxon>Nitrospirales</taxon>
        <taxon>Nitrospiraceae</taxon>
        <taxon>Nitrospira</taxon>
    </lineage>
</organism>
<evidence type="ECO:0000313" key="1">
    <source>
        <dbReference type="EMBL" id="CUQ68280.1"/>
    </source>
</evidence>
<protein>
    <submittedName>
        <fullName evidence="1">Uncharacterized protein</fullName>
    </submittedName>
</protein>
<sequence>MGWWGAAVNVDGTYGKWRYAVVKKVADIPILFDSNFGNLLP</sequence>
<name>A0A0S4KYI1_9BACT</name>
<dbReference type="EMBL" id="LN885086">
    <property type="protein sequence ID" value="CUQ68280.1"/>
    <property type="molecule type" value="Genomic_DNA"/>
</dbReference>